<feature type="compositionally biased region" description="Low complexity" evidence="1">
    <location>
        <begin position="419"/>
        <end position="431"/>
    </location>
</feature>
<evidence type="ECO:0000256" key="1">
    <source>
        <dbReference type="SAM" id="MobiDB-lite"/>
    </source>
</evidence>
<dbReference type="RefSeq" id="XP_018039178.1">
    <property type="nucleotide sequence ID" value="XM_018184017.1"/>
</dbReference>
<dbReference type="AlphaFoldDB" id="A0A177CMS3"/>
<gene>
    <name evidence="2" type="ORF">CC84DRAFT_1240371</name>
</gene>
<name>A0A177CMS3_9PLEO</name>
<feature type="compositionally biased region" description="Polar residues" evidence="1">
    <location>
        <begin position="373"/>
        <end position="400"/>
    </location>
</feature>
<evidence type="ECO:0000313" key="3">
    <source>
        <dbReference type="Proteomes" id="UP000077069"/>
    </source>
</evidence>
<evidence type="ECO:0000313" key="2">
    <source>
        <dbReference type="EMBL" id="OAG08813.1"/>
    </source>
</evidence>
<dbReference type="GeneID" id="28767503"/>
<dbReference type="EMBL" id="KV441550">
    <property type="protein sequence ID" value="OAG08813.1"/>
    <property type="molecule type" value="Genomic_DNA"/>
</dbReference>
<keyword evidence="3" id="KW-1185">Reference proteome</keyword>
<feature type="region of interest" description="Disordered" evidence="1">
    <location>
        <begin position="362"/>
        <end position="431"/>
    </location>
</feature>
<dbReference type="InParanoid" id="A0A177CMS3"/>
<accession>A0A177CMS3</accession>
<organism evidence="2 3">
    <name type="scientific">Paraphaeosphaeria sporulosa</name>
    <dbReference type="NCBI Taxonomy" id="1460663"/>
    <lineage>
        <taxon>Eukaryota</taxon>
        <taxon>Fungi</taxon>
        <taxon>Dikarya</taxon>
        <taxon>Ascomycota</taxon>
        <taxon>Pezizomycotina</taxon>
        <taxon>Dothideomycetes</taxon>
        <taxon>Pleosporomycetidae</taxon>
        <taxon>Pleosporales</taxon>
        <taxon>Massarineae</taxon>
        <taxon>Didymosphaeriaceae</taxon>
        <taxon>Paraphaeosphaeria</taxon>
    </lineage>
</organism>
<dbReference type="Proteomes" id="UP000077069">
    <property type="component" value="Unassembled WGS sequence"/>
</dbReference>
<dbReference type="OrthoDB" id="3944737at2759"/>
<feature type="compositionally biased region" description="Basic residues" evidence="1">
    <location>
        <begin position="401"/>
        <end position="415"/>
    </location>
</feature>
<dbReference type="STRING" id="1460663.A0A177CMS3"/>
<sequence>MAQTLLDYLRQQNPTLGQIHHKSGSTNTKNSQYKVPQRVARWEGFDSGTLQKMYPILLNRVRTRDALGFRPVDLQVKGENGGFSDVVYCWNREIVVRALEETREYIRHGDLVYMVRGEKARHPQGATKGFRPDWAAILLDADGKARGSSPTNFLPGETKYSEKWRSAWVEVGDFKHMFNSQNELPEWFKPLAQVFTYCYHLKTRYAYIITDEELVLFRVGPSEDGPEPSPTTWQCEVEALRFHGKIEFVSVPWINGRSEEGVELGGPNELSVNTALWWIHLQAAHKNSIEWTYPSLEEEILAIQDSFRLEDDVMFPRNDSCGASAVYTPTERAASDASDILPSFVVGQETAQFAIPRSSAASYGLRSRRRNAGRNQATSSFGSDAPNTSFVSHSSITSNKNRVKKPKAKISKRGRPERSNSGNNRGNSKKS</sequence>
<protein>
    <submittedName>
        <fullName evidence="2">Uncharacterized protein</fullName>
    </submittedName>
</protein>
<proteinExistence type="predicted"/>
<reference evidence="2 3" key="1">
    <citation type="submission" date="2016-05" db="EMBL/GenBank/DDBJ databases">
        <title>Comparative analysis of secretome profiles of manganese(II)-oxidizing ascomycete fungi.</title>
        <authorList>
            <consortium name="DOE Joint Genome Institute"/>
            <person name="Zeiner C.A."/>
            <person name="Purvine S.O."/>
            <person name="Zink E.M."/>
            <person name="Wu S."/>
            <person name="Pasa-Tolic L."/>
            <person name="Chaput D.L."/>
            <person name="Haridas S."/>
            <person name="Grigoriev I.V."/>
            <person name="Santelli C.M."/>
            <person name="Hansel C.M."/>
        </authorList>
    </citation>
    <scope>NUCLEOTIDE SEQUENCE [LARGE SCALE GENOMIC DNA]</scope>
    <source>
        <strain evidence="2 3">AP3s5-JAC2a</strain>
    </source>
</reference>